<organism evidence="4 5">
    <name type="scientific">Cinchona calisaya</name>
    <dbReference type="NCBI Taxonomy" id="153742"/>
    <lineage>
        <taxon>Eukaryota</taxon>
        <taxon>Viridiplantae</taxon>
        <taxon>Streptophyta</taxon>
        <taxon>Embryophyta</taxon>
        <taxon>Tracheophyta</taxon>
        <taxon>Spermatophyta</taxon>
        <taxon>Magnoliopsida</taxon>
        <taxon>eudicotyledons</taxon>
        <taxon>Gunneridae</taxon>
        <taxon>Pentapetalae</taxon>
        <taxon>asterids</taxon>
        <taxon>lamiids</taxon>
        <taxon>Gentianales</taxon>
        <taxon>Rubiaceae</taxon>
        <taxon>Cinchonoideae</taxon>
        <taxon>Cinchoneae</taxon>
        <taxon>Cinchona</taxon>
    </lineage>
</organism>
<gene>
    <name evidence="4" type="ORF">ACH5RR_005983</name>
</gene>
<accession>A0ABD3AMS3</accession>
<dbReference type="Gene3D" id="6.10.140.1620">
    <property type="match status" value="1"/>
</dbReference>
<sequence length="243" mass="28464">MQQQDSNALTAEHQEPENDDETQFEKSLQELRHLCSQIHHAANYCEASFLNAKQEKIVVEKTKKYICGAVVTVVDHLGSVSSNLECQLLKTNYVPEAELRIETLKQRLGTWEQYSHQHALRTFLVSNLPFSLHYTITCCFLQQLQILRRLPIVQWLQRLHTKEVPLLLYTYNCKPLLVENSTFDESSPVLPVRDGMSLISVKDQHPHFHFQESPKLKRSMLNWKMSQYKDFRSIIRRGKRTLE</sequence>
<dbReference type="EMBL" id="JBJUIK010000003">
    <property type="protein sequence ID" value="KAL3532462.1"/>
    <property type="molecule type" value="Genomic_DNA"/>
</dbReference>
<name>A0ABD3AMS3_9GENT</name>
<evidence type="ECO:0000256" key="1">
    <source>
        <dbReference type="ARBA" id="ARBA00010020"/>
    </source>
</evidence>
<dbReference type="AlphaFoldDB" id="A0ABD3AMS3"/>
<feature type="region of interest" description="Disordered" evidence="3">
    <location>
        <begin position="1"/>
        <end position="23"/>
    </location>
</feature>
<comment type="caution">
    <text evidence="4">The sequence shown here is derived from an EMBL/GenBank/DDBJ whole genome shotgun (WGS) entry which is preliminary data.</text>
</comment>
<protein>
    <recommendedName>
        <fullName evidence="6">Protein ABIL5</fullName>
    </recommendedName>
</protein>
<dbReference type="Proteomes" id="UP001630127">
    <property type="component" value="Unassembled WGS sequence"/>
</dbReference>
<evidence type="ECO:0000313" key="4">
    <source>
        <dbReference type="EMBL" id="KAL3532462.1"/>
    </source>
</evidence>
<evidence type="ECO:0008006" key="6">
    <source>
        <dbReference type="Google" id="ProtNLM"/>
    </source>
</evidence>
<dbReference type="PANTHER" id="PTHR10460:SF11">
    <property type="entry name" value="PROTEIN ABIL5-RELATED"/>
    <property type="match status" value="1"/>
</dbReference>
<keyword evidence="5" id="KW-1185">Reference proteome</keyword>
<comment type="function">
    <text evidence="2">Involved in regulation of actin and microtubule organization. Part of a WAVE complex that activates the Arp2/3 complex.</text>
</comment>
<evidence type="ECO:0000313" key="5">
    <source>
        <dbReference type="Proteomes" id="UP001630127"/>
    </source>
</evidence>
<dbReference type="InterPro" id="IPR028457">
    <property type="entry name" value="ABI"/>
</dbReference>
<reference evidence="4 5" key="1">
    <citation type="submission" date="2024-11" db="EMBL/GenBank/DDBJ databases">
        <title>A near-complete genome assembly of Cinchona calisaya.</title>
        <authorList>
            <person name="Lian D.C."/>
            <person name="Zhao X.W."/>
            <person name="Wei L."/>
        </authorList>
    </citation>
    <scope>NUCLEOTIDE SEQUENCE [LARGE SCALE GENOMIC DNA]</scope>
    <source>
        <tissue evidence="4">Nenye</tissue>
    </source>
</reference>
<proteinExistence type="inferred from homology"/>
<comment type="similarity">
    <text evidence="1">Belongs to the ABI family.</text>
</comment>
<evidence type="ECO:0000256" key="3">
    <source>
        <dbReference type="SAM" id="MobiDB-lite"/>
    </source>
</evidence>
<dbReference type="PANTHER" id="PTHR10460">
    <property type="entry name" value="ABL INTERACTOR FAMILY MEMBER"/>
    <property type="match status" value="1"/>
</dbReference>
<evidence type="ECO:0000256" key="2">
    <source>
        <dbReference type="ARBA" id="ARBA00025223"/>
    </source>
</evidence>